<evidence type="ECO:0000256" key="1">
    <source>
        <dbReference type="SAM" id="MobiDB-lite"/>
    </source>
</evidence>
<dbReference type="AlphaFoldDB" id="A0A5C3Q789"/>
<name>A0A5C3Q789_9AGAR</name>
<proteinExistence type="predicted"/>
<evidence type="ECO:0000313" key="3">
    <source>
        <dbReference type="Proteomes" id="UP000305067"/>
    </source>
</evidence>
<feature type="region of interest" description="Disordered" evidence="1">
    <location>
        <begin position="147"/>
        <end position="279"/>
    </location>
</feature>
<dbReference type="Proteomes" id="UP000305067">
    <property type="component" value="Unassembled WGS sequence"/>
</dbReference>
<feature type="compositionally biased region" description="Acidic residues" evidence="1">
    <location>
        <begin position="255"/>
        <end position="267"/>
    </location>
</feature>
<feature type="region of interest" description="Disordered" evidence="1">
    <location>
        <begin position="31"/>
        <end position="60"/>
    </location>
</feature>
<organism evidence="2 3">
    <name type="scientific">Pterulicium gracile</name>
    <dbReference type="NCBI Taxonomy" id="1884261"/>
    <lineage>
        <taxon>Eukaryota</taxon>
        <taxon>Fungi</taxon>
        <taxon>Dikarya</taxon>
        <taxon>Basidiomycota</taxon>
        <taxon>Agaricomycotina</taxon>
        <taxon>Agaricomycetes</taxon>
        <taxon>Agaricomycetidae</taxon>
        <taxon>Agaricales</taxon>
        <taxon>Pleurotineae</taxon>
        <taxon>Pterulaceae</taxon>
        <taxon>Pterulicium</taxon>
    </lineage>
</organism>
<accession>A0A5C3Q789</accession>
<sequence length="279" mass="31408">MLPRHTDNPRPREDLSCLSCAEVKEQLLAAEERDALSESAPGVRDKINPDEEESITRPSNVTDVQARDIKKLLQVNPDDYNNICCYVLHHFAGTLPDRDALWKLQSGTKVDLAVNVKKTTRKFQGYWVTKWFIQTYWDGRKDYMRRKAQGKVQSKVKDWPKFSDDEDKPPQPSTRSCRRALNPACIPSCTPIPIRTPARGPTPDHAPPDNEVTGNGGSDNDLLPLNTSGTSTYRQSRAPTKPRTGWKRTRKVVIEEEVTTTDDDEANEGGLPSWVGIPT</sequence>
<reference evidence="2 3" key="1">
    <citation type="journal article" date="2019" name="Nat. Ecol. Evol.">
        <title>Megaphylogeny resolves global patterns of mushroom evolution.</title>
        <authorList>
            <person name="Varga T."/>
            <person name="Krizsan K."/>
            <person name="Foldi C."/>
            <person name="Dima B."/>
            <person name="Sanchez-Garcia M."/>
            <person name="Sanchez-Ramirez S."/>
            <person name="Szollosi G.J."/>
            <person name="Szarkandi J.G."/>
            <person name="Papp V."/>
            <person name="Albert L."/>
            <person name="Andreopoulos W."/>
            <person name="Angelini C."/>
            <person name="Antonin V."/>
            <person name="Barry K.W."/>
            <person name="Bougher N.L."/>
            <person name="Buchanan P."/>
            <person name="Buyck B."/>
            <person name="Bense V."/>
            <person name="Catcheside P."/>
            <person name="Chovatia M."/>
            <person name="Cooper J."/>
            <person name="Damon W."/>
            <person name="Desjardin D."/>
            <person name="Finy P."/>
            <person name="Geml J."/>
            <person name="Haridas S."/>
            <person name="Hughes K."/>
            <person name="Justo A."/>
            <person name="Karasinski D."/>
            <person name="Kautmanova I."/>
            <person name="Kiss B."/>
            <person name="Kocsube S."/>
            <person name="Kotiranta H."/>
            <person name="LaButti K.M."/>
            <person name="Lechner B.E."/>
            <person name="Liimatainen K."/>
            <person name="Lipzen A."/>
            <person name="Lukacs Z."/>
            <person name="Mihaltcheva S."/>
            <person name="Morgado L.N."/>
            <person name="Niskanen T."/>
            <person name="Noordeloos M.E."/>
            <person name="Ohm R.A."/>
            <person name="Ortiz-Santana B."/>
            <person name="Ovrebo C."/>
            <person name="Racz N."/>
            <person name="Riley R."/>
            <person name="Savchenko A."/>
            <person name="Shiryaev A."/>
            <person name="Soop K."/>
            <person name="Spirin V."/>
            <person name="Szebenyi C."/>
            <person name="Tomsovsky M."/>
            <person name="Tulloss R.E."/>
            <person name="Uehling J."/>
            <person name="Grigoriev I.V."/>
            <person name="Vagvolgyi C."/>
            <person name="Papp T."/>
            <person name="Martin F.M."/>
            <person name="Miettinen O."/>
            <person name="Hibbett D.S."/>
            <person name="Nagy L.G."/>
        </authorList>
    </citation>
    <scope>NUCLEOTIDE SEQUENCE [LARGE SCALE GENOMIC DNA]</scope>
    <source>
        <strain evidence="2 3">CBS 309.79</strain>
    </source>
</reference>
<gene>
    <name evidence="2" type="ORF">BDV98DRAFT_596982</name>
</gene>
<evidence type="ECO:0000313" key="2">
    <source>
        <dbReference type="EMBL" id="TFK97027.1"/>
    </source>
</evidence>
<dbReference type="EMBL" id="ML178851">
    <property type="protein sequence ID" value="TFK97027.1"/>
    <property type="molecule type" value="Genomic_DNA"/>
</dbReference>
<protein>
    <submittedName>
        <fullName evidence="2">Uncharacterized protein</fullName>
    </submittedName>
</protein>
<feature type="compositionally biased region" description="Polar residues" evidence="1">
    <location>
        <begin position="225"/>
        <end position="238"/>
    </location>
</feature>
<keyword evidence="3" id="KW-1185">Reference proteome</keyword>